<accession>A0A9E8SM69</accession>
<dbReference type="SUPFAM" id="SSF51735">
    <property type="entry name" value="NAD(P)-binding Rossmann-fold domains"/>
    <property type="match status" value="1"/>
</dbReference>
<dbReference type="Pfam" id="PF13460">
    <property type="entry name" value="NAD_binding_10"/>
    <property type="match status" value="1"/>
</dbReference>
<proteinExistence type="predicted"/>
<keyword evidence="3" id="KW-1185">Reference proteome</keyword>
<dbReference type="InterPro" id="IPR016040">
    <property type="entry name" value="NAD(P)-bd_dom"/>
</dbReference>
<organism evidence="2 3">
    <name type="scientific">Dyadobacter pollutisoli</name>
    <dbReference type="NCBI Taxonomy" id="2910158"/>
    <lineage>
        <taxon>Bacteria</taxon>
        <taxon>Pseudomonadati</taxon>
        <taxon>Bacteroidota</taxon>
        <taxon>Cytophagia</taxon>
        <taxon>Cytophagales</taxon>
        <taxon>Spirosomataceae</taxon>
        <taxon>Dyadobacter</taxon>
    </lineage>
</organism>
<dbReference type="PANTHER" id="PTHR14097:SF7">
    <property type="entry name" value="OXIDOREDUCTASE HTATIP2"/>
    <property type="match status" value="1"/>
</dbReference>
<evidence type="ECO:0000259" key="1">
    <source>
        <dbReference type="Pfam" id="PF13460"/>
    </source>
</evidence>
<dbReference type="Proteomes" id="UP001164653">
    <property type="component" value="Chromosome"/>
</dbReference>
<dbReference type="PANTHER" id="PTHR14097">
    <property type="entry name" value="OXIDOREDUCTASE HTATIP2"/>
    <property type="match status" value="1"/>
</dbReference>
<protein>
    <submittedName>
        <fullName evidence="2">NAD(P)H-binding protein</fullName>
    </submittedName>
</protein>
<reference evidence="2" key="1">
    <citation type="submission" date="2022-11" db="EMBL/GenBank/DDBJ databases">
        <title>Dyadobacter pollutisoli sp. nov., isolated from plastic dumped soil.</title>
        <authorList>
            <person name="Kim J.M."/>
            <person name="Kim K.R."/>
            <person name="Lee J.K."/>
            <person name="Hao L."/>
            <person name="Jeon C.O."/>
        </authorList>
    </citation>
    <scope>NUCLEOTIDE SEQUENCE</scope>
    <source>
        <strain evidence="2">U1</strain>
    </source>
</reference>
<sequence>MKALIIGATGATGMDLVNVLLQDPDYKEVVVFVRRPTGIVHIKLSELVVDFDQIEEVSASIKGDVWFSCLGTTLKAAGSKEKHWHIDYEIPVRFAHIAKRNGISRAVLLSSYGALSKSNVSYLRIKGQLEEQIASLAFDQYIIFRPGILLRKDTDRLGEEVSAGLLNFMNGLGLFKKFRPMPTSTLAEKMAKAPKVLEAGKYVIERDEIFGF</sequence>
<dbReference type="RefSeq" id="WP_244824613.1">
    <property type="nucleotide sequence ID" value="NZ_CP112998.1"/>
</dbReference>
<gene>
    <name evidence="2" type="ORF">ON006_00600</name>
</gene>
<dbReference type="KEGG" id="dpf:ON006_00600"/>
<name>A0A9E8SM69_9BACT</name>
<dbReference type="AlphaFoldDB" id="A0A9E8SM69"/>
<evidence type="ECO:0000313" key="3">
    <source>
        <dbReference type="Proteomes" id="UP001164653"/>
    </source>
</evidence>
<evidence type="ECO:0000313" key="2">
    <source>
        <dbReference type="EMBL" id="WAC12466.1"/>
    </source>
</evidence>
<dbReference type="EMBL" id="CP112998">
    <property type="protein sequence ID" value="WAC12466.1"/>
    <property type="molecule type" value="Genomic_DNA"/>
</dbReference>
<dbReference type="Gene3D" id="3.40.50.720">
    <property type="entry name" value="NAD(P)-binding Rossmann-like Domain"/>
    <property type="match status" value="1"/>
</dbReference>
<dbReference type="InterPro" id="IPR036291">
    <property type="entry name" value="NAD(P)-bd_dom_sf"/>
</dbReference>
<feature type="domain" description="NAD(P)-binding" evidence="1">
    <location>
        <begin position="7"/>
        <end position="155"/>
    </location>
</feature>